<protein>
    <submittedName>
        <fullName evidence="1">Uncharacterized protein</fullName>
    </submittedName>
</protein>
<dbReference type="AlphaFoldDB" id="A0A368X7Q9"/>
<dbReference type="Proteomes" id="UP000253647">
    <property type="component" value="Unassembled WGS sequence"/>
</dbReference>
<gene>
    <name evidence="1" type="ORF">DET61_1193</name>
</gene>
<proteinExistence type="predicted"/>
<organism evidence="1 2">
    <name type="scientific">Marinobacter nauticus</name>
    <name type="common">Marinobacter hydrocarbonoclasticus</name>
    <name type="synonym">Marinobacter aquaeolei</name>
    <dbReference type="NCBI Taxonomy" id="2743"/>
    <lineage>
        <taxon>Bacteria</taxon>
        <taxon>Pseudomonadati</taxon>
        <taxon>Pseudomonadota</taxon>
        <taxon>Gammaproteobacteria</taxon>
        <taxon>Pseudomonadales</taxon>
        <taxon>Marinobacteraceae</taxon>
        <taxon>Marinobacter</taxon>
    </lineage>
</organism>
<dbReference type="RefSeq" id="WP_114435278.1">
    <property type="nucleotide sequence ID" value="NZ_QPJI01000019.1"/>
</dbReference>
<evidence type="ECO:0000313" key="2">
    <source>
        <dbReference type="Proteomes" id="UP000253647"/>
    </source>
</evidence>
<name>A0A368X7Q9_MARNT</name>
<dbReference type="EMBL" id="QPJI01000019">
    <property type="protein sequence ID" value="RCW63236.1"/>
    <property type="molecule type" value="Genomic_DNA"/>
</dbReference>
<accession>A0A368X7Q9</accession>
<evidence type="ECO:0000313" key="1">
    <source>
        <dbReference type="EMBL" id="RCW63236.1"/>
    </source>
</evidence>
<sequence>MFNPTAEKFLEVFASADSIEIDGVFCRYYDNRIQDGSEDPSDEVINLTMEVDGVENEVIITADDLDEITLCDEGRTWHVGEHEIEFFSVKSIDTNPA</sequence>
<comment type="caution">
    <text evidence="1">The sequence shown here is derived from an EMBL/GenBank/DDBJ whole genome shotgun (WGS) entry which is preliminary data.</text>
</comment>
<reference evidence="1 2" key="1">
    <citation type="submission" date="2018-07" db="EMBL/GenBank/DDBJ databases">
        <title>Freshwater and sediment microbial communities from various areas in North America, analyzing microbe dynamics in response to fracking.</title>
        <authorList>
            <person name="Lamendella R."/>
        </authorList>
    </citation>
    <scope>NUCLEOTIDE SEQUENCE [LARGE SCALE GENOMIC DNA]</scope>
    <source>
        <strain evidence="1 2">105B</strain>
    </source>
</reference>